<comment type="subcellular location">
    <subcellularLocation>
        <location evidence="1">Cytoplasm</location>
        <location evidence="1">Cytoskeleton</location>
        <location evidence="1">Spindle</location>
    </subcellularLocation>
</comment>
<keyword evidence="9" id="KW-0131">Cell cycle</keyword>
<evidence type="ECO:0000256" key="4">
    <source>
        <dbReference type="ARBA" id="ARBA00022618"/>
    </source>
</evidence>
<evidence type="ECO:0000256" key="1">
    <source>
        <dbReference type="ARBA" id="ARBA00004186"/>
    </source>
</evidence>
<dbReference type="AlphaFoldDB" id="W1NF95"/>
<dbReference type="GO" id="GO:0070652">
    <property type="term" value="C:HAUS complex"/>
    <property type="evidence" value="ECO:0007669"/>
    <property type="project" value="InterPro"/>
</dbReference>
<protein>
    <submittedName>
        <fullName evidence="10">Uncharacterized protein</fullName>
    </submittedName>
</protein>
<dbReference type="EMBL" id="KI397513">
    <property type="protein sequence ID" value="ERM94128.1"/>
    <property type="molecule type" value="Genomic_DNA"/>
</dbReference>
<dbReference type="OMA" id="SIECKLQ"/>
<dbReference type="Gramene" id="ERM94128">
    <property type="protein sequence ID" value="ERM94128"/>
    <property type="gene ID" value="AMTR_s00010p00142020"/>
</dbReference>
<dbReference type="STRING" id="13333.W1NF95"/>
<keyword evidence="6" id="KW-0498">Mitosis</keyword>
<gene>
    <name evidence="10" type="ORF">AMTR_s00010p00142020</name>
</gene>
<evidence type="ECO:0000313" key="10">
    <source>
        <dbReference type="EMBL" id="ERM94128.1"/>
    </source>
</evidence>
<keyword evidence="7" id="KW-0175">Coiled coil</keyword>
<evidence type="ECO:0000256" key="5">
    <source>
        <dbReference type="ARBA" id="ARBA00022701"/>
    </source>
</evidence>
<evidence type="ECO:0000256" key="2">
    <source>
        <dbReference type="ARBA" id="ARBA00005479"/>
    </source>
</evidence>
<dbReference type="HOGENOM" id="CLU_2270589_0_0_1"/>
<keyword evidence="4" id="KW-0132">Cell division</keyword>
<name>W1NF95_AMBTC</name>
<evidence type="ECO:0000256" key="6">
    <source>
        <dbReference type="ARBA" id="ARBA00022776"/>
    </source>
</evidence>
<keyword evidence="11" id="KW-1185">Reference proteome</keyword>
<evidence type="ECO:0000256" key="3">
    <source>
        <dbReference type="ARBA" id="ARBA00022490"/>
    </source>
</evidence>
<keyword evidence="5" id="KW-0493">Microtubule</keyword>
<sequence>MSDLISTSDPGINEAKGWFDLKLLKLDGARKEVPDFEYRERSVVHLHALASTYQARTHVATIVAPDQRQRPLSIECKLQEFKILQSAGLSHENLSQTAVTSAQ</sequence>
<organism evidence="10 11">
    <name type="scientific">Amborella trichopoda</name>
    <dbReference type="NCBI Taxonomy" id="13333"/>
    <lineage>
        <taxon>Eukaryota</taxon>
        <taxon>Viridiplantae</taxon>
        <taxon>Streptophyta</taxon>
        <taxon>Embryophyta</taxon>
        <taxon>Tracheophyta</taxon>
        <taxon>Spermatophyta</taxon>
        <taxon>Magnoliopsida</taxon>
        <taxon>Amborellales</taxon>
        <taxon>Amborellaceae</taxon>
        <taxon>Amborella</taxon>
    </lineage>
</organism>
<dbReference type="GO" id="GO:0051301">
    <property type="term" value="P:cell division"/>
    <property type="evidence" value="ECO:0007669"/>
    <property type="project" value="UniProtKB-KW"/>
</dbReference>
<comment type="similarity">
    <text evidence="2">Belongs to the HAUS1 family.</text>
</comment>
<evidence type="ECO:0000256" key="9">
    <source>
        <dbReference type="ARBA" id="ARBA00023306"/>
    </source>
</evidence>
<dbReference type="Proteomes" id="UP000017836">
    <property type="component" value="Unassembled WGS sequence"/>
</dbReference>
<evidence type="ECO:0000256" key="7">
    <source>
        <dbReference type="ARBA" id="ARBA00023054"/>
    </source>
</evidence>
<keyword evidence="8" id="KW-0206">Cytoskeleton</keyword>
<dbReference type="PANTHER" id="PTHR31570">
    <property type="entry name" value="HAUS AUGMIN-LIKE COMPLEX SUBUNIT 1"/>
    <property type="match status" value="1"/>
</dbReference>
<dbReference type="GO" id="GO:0005874">
    <property type="term" value="C:microtubule"/>
    <property type="evidence" value="ECO:0007669"/>
    <property type="project" value="UniProtKB-KW"/>
</dbReference>
<reference evidence="11" key="1">
    <citation type="journal article" date="2013" name="Science">
        <title>The Amborella genome and the evolution of flowering plants.</title>
        <authorList>
            <consortium name="Amborella Genome Project"/>
        </authorList>
    </citation>
    <scope>NUCLEOTIDE SEQUENCE [LARGE SCALE GENOMIC DNA]</scope>
</reference>
<dbReference type="GO" id="GO:0051225">
    <property type="term" value="P:spindle assembly"/>
    <property type="evidence" value="ECO:0007669"/>
    <property type="project" value="InterPro"/>
</dbReference>
<accession>W1NF95</accession>
<feature type="non-terminal residue" evidence="10">
    <location>
        <position position="103"/>
    </location>
</feature>
<evidence type="ECO:0000256" key="8">
    <source>
        <dbReference type="ARBA" id="ARBA00023212"/>
    </source>
</evidence>
<evidence type="ECO:0000313" key="11">
    <source>
        <dbReference type="Proteomes" id="UP000017836"/>
    </source>
</evidence>
<dbReference type="GO" id="GO:0005819">
    <property type="term" value="C:spindle"/>
    <property type="evidence" value="ECO:0007669"/>
    <property type="project" value="UniProtKB-SubCell"/>
</dbReference>
<keyword evidence="3" id="KW-0963">Cytoplasm</keyword>
<dbReference type="PANTHER" id="PTHR31570:SF1">
    <property type="entry name" value="HAUS AUGMIN-LIKE COMPLEX SUBUNIT 1"/>
    <property type="match status" value="1"/>
</dbReference>
<proteinExistence type="inferred from homology"/>
<dbReference type="InterPro" id="IPR026243">
    <property type="entry name" value="HAUS1"/>
</dbReference>